<dbReference type="GO" id="GO:0005737">
    <property type="term" value="C:cytoplasm"/>
    <property type="evidence" value="ECO:0007669"/>
    <property type="project" value="TreeGrafter"/>
</dbReference>
<dbReference type="SUPFAM" id="SSF55729">
    <property type="entry name" value="Acyl-CoA N-acyltransferases (Nat)"/>
    <property type="match status" value="1"/>
</dbReference>
<comment type="caution">
    <text evidence="2">The sequence shown here is derived from an EMBL/GenBank/DDBJ whole genome shotgun (WGS) entry which is preliminary data.</text>
</comment>
<dbReference type="PROSITE" id="PS51186">
    <property type="entry name" value="GNAT"/>
    <property type="match status" value="1"/>
</dbReference>
<evidence type="ECO:0000259" key="1">
    <source>
        <dbReference type="PROSITE" id="PS51186"/>
    </source>
</evidence>
<evidence type="ECO:0000313" key="3">
    <source>
        <dbReference type="Proteomes" id="UP000321764"/>
    </source>
</evidence>
<name>A0A5C8Z7A6_9GAMM</name>
<organism evidence="2 3">
    <name type="scientific">Reinekea thalattae</name>
    <dbReference type="NCBI Taxonomy" id="2593301"/>
    <lineage>
        <taxon>Bacteria</taxon>
        <taxon>Pseudomonadati</taxon>
        <taxon>Pseudomonadota</taxon>
        <taxon>Gammaproteobacteria</taxon>
        <taxon>Oceanospirillales</taxon>
        <taxon>Saccharospirillaceae</taxon>
        <taxon>Reinekea</taxon>
    </lineage>
</organism>
<dbReference type="InterPro" id="IPR000182">
    <property type="entry name" value="GNAT_dom"/>
</dbReference>
<dbReference type="EMBL" id="VKAD01000001">
    <property type="protein sequence ID" value="TXR53184.1"/>
    <property type="molecule type" value="Genomic_DNA"/>
</dbReference>
<dbReference type="CDD" id="cd04301">
    <property type="entry name" value="NAT_SF"/>
    <property type="match status" value="1"/>
</dbReference>
<proteinExistence type="predicted"/>
<sequence>MKLAYLADHPDLLPTVAEWFFNQWGASEFTPTVEALAEKLKLSANKNQLPIMFLSFVDDQLIGTAELKFRNIAEYPDYRYWLDGVFISEQHRNLGYATELINFAEEKAKTLNIPALYLRCTEANTGLYQKHGYRIVEQTDDKFIMVLAI</sequence>
<keyword evidence="3" id="KW-1185">Reference proteome</keyword>
<dbReference type="Gene3D" id="3.40.630.30">
    <property type="match status" value="1"/>
</dbReference>
<dbReference type="OrthoDB" id="7678938at2"/>
<dbReference type="InterPro" id="IPR039840">
    <property type="entry name" value="NAA80"/>
</dbReference>
<keyword evidence="2" id="KW-0808">Transferase</keyword>
<dbReference type="PANTHER" id="PTHR13538">
    <property type="entry name" value="N-ACETYLTRANSFERASE 6"/>
    <property type="match status" value="1"/>
</dbReference>
<dbReference type="PANTHER" id="PTHR13538:SF4">
    <property type="entry name" value="N-ALPHA-ACETYLTRANSFERASE 80"/>
    <property type="match status" value="1"/>
</dbReference>
<dbReference type="InterPro" id="IPR016181">
    <property type="entry name" value="Acyl_CoA_acyltransferase"/>
</dbReference>
<dbReference type="GO" id="GO:0008080">
    <property type="term" value="F:N-acetyltransferase activity"/>
    <property type="evidence" value="ECO:0007669"/>
    <property type="project" value="InterPro"/>
</dbReference>
<accession>A0A5C8Z7A6</accession>
<dbReference type="RefSeq" id="WP_147712330.1">
    <property type="nucleotide sequence ID" value="NZ_VKAD01000001.1"/>
</dbReference>
<dbReference type="Proteomes" id="UP000321764">
    <property type="component" value="Unassembled WGS sequence"/>
</dbReference>
<dbReference type="Pfam" id="PF00583">
    <property type="entry name" value="Acetyltransf_1"/>
    <property type="match status" value="1"/>
</dbReference>
<protein>
    <submittedName>
        <fullName evidence="2">GNAT family N-acetyltransferase</fullName>
    </submittedName>
</protein>
<dbReference type="AlphaFoldDB" id="A0A5C8Z7A6"/>
<evidence type="ECO:0000313" key="2">
    <source>
        <dbReference type="EMBL" id="TXR53184.1"/>
    </source>
</evidence>
<reference evidence="2 3" key="1">
    <citation type="submission" date="2019-07" db="EMBL/GenBank/DDBJ databases">
        <title>Reinekea sp. strain SSH23 genome sequencing and assembly.</title>
        <authorList>
            <person name="Kim I."/>
        </authorList>
    </citation>
    <scope>NUCLEOTIDE SEQUENCE [LARGE SCALE GENOMIC DNA]</scope>
    <source>
        <strain evidence="2 3">SSH23</strain>
    </source>
</reference>
<gene>
    <name evidence="2" type="ORF">FME95_01005</name>
</gene>
<dbReference type="GO" id="GO:1905502">
    <property type="term" value="F:acetyl-CoA binding"/>
    <property type="evidence" value="ECO:0007669"/>
    <property type="project" value="TreeGrafter"/>
</dbReference>
<feature type="domain" description="N-acetyltransferase" evidence="1">
    <location>
        <begin position="3"/>
        <end position="149"/>
    </location>
</feature>